<dbReference type="GO" id="GO:0012505">
    <property type="term" value="C:endomembrane system"/>
    <property type="evidence" value="ECO:0007669"/>
    <property type="project" value="UniProtKB-SubCell"/>
</dbReference>
<comment type="subcellular location">
    <subcellularLocation>
        <location evidence="14">Endomembrane system</location>
        <topology evidence="14">Single-pass type I membrane protein</topology>
    </subcellularLocation>
    <subcellularLocation>
        <location evidence="15">Protein storage vacuole membrane</location>
    </subcellularLocation>
</comment>
<evidence type="ECO:0000256" key="11">
    <source>
        <dbReference type="ARBA" id="ARBA00023157"/>
    </source>
</evidence>
<keyword evidence="4" id="KW-0479">Metal-binding</keyword>
<keyword evidence="5" id="KW-0732">Signal</keyword>
<feature type="compositionally biased region" description="Polar residues" evidence="17">
    <location>
        <begin position="327"/>
        <end position="344"/>
    </location>
</feature>
<dbReference type="SMART" id="SM00184">
    <property type="entry name" value="RING"/>
    <property type="match status" value="1"/>
</dbReference>
<dbReference type="InterPro" id="IPR046450">
    <property type="entry name" value="PA_dom_sf"/>
</dbReference>
<evidence type="ECO:0000256" key="9">
    <source>
        <dbReference type="ARBA" id="ARBA00022989"/>
    </source>
</evidence>
<keyword evidence="3 18" id="KW-0812">Transmembrane</keyword>
<evidence type="ECO:0000256" key="3">
    <source>
        <dbReference type="ARBA" id="ARBA00022692"/>
    </source>
</evidence>
<evidence type="ECO:0000256" key="1">
    <source>
        <dbReference type="ARBA" id="ARBA00022448"/>
    </source>
</evidence>
<feature type="region of interest" description="Disordered" evidence="17">
    <location>
        <begin position="322"/>
        <end position="364"/>
    </location>
</feature>
<keyword evidence="11" id="KW-1015">Disulfide bond</keyword>
<dbReference type="GO" id="GO:0008270">
    <property type="term" value="F:zinc ion binding"/>
    <property type="evidence" value="ECO:0007669"/>
    <property type="project" value="UniProtKB-KW"/>
</dbReference>
<feature type="compositionally biased region" description="Polar residues" evidence="17">
    <location>
        <begin position="282"/>
        <end position="296"/>
    </location>
</feature>
<evidence type="ECO:0000256" key="8">
    <source>
        <dbReference type="ARBA" id="ARBA00022927"/>
    </source>
</evidence>
<name>A0A803M399_CHEQI</name>
<dbReference type="PANTHER" id="PTHR47168">
    <property type="entry name" value="RING ZINC FINGER DOMAIN SUPERFAMILY PROTEIN-RELATED"/>
    <property type="match status" value="1"/>
</dbReference>
<keyword evidence="12" id="KW-0325">Glycoprotein</keyword>
<dbReference type="Gene3D" id="3.30.40.10">
    <property type="entry name" value="Zinc/RING finger domain, C3HC4 (zinc finger)"/>
    <property type="match status" value="1"/>
</dbReference>
<evidence type="ECO:0000256" key="14">
    <source>
        <dbReference type="ARBA" id="ARBA00046288"/>
    </source>
</evidence>
<evidence type="ECO:0000256" key="6">
    <source>
        <dbReference type="ARBA" id="ARBA00022771"/>
    </source>
</evidence>
<keyword evidence="2" id="KW-0926">Vacuole</keyword>
<dbReference type="InterPro" id="IPR051653">
    <property type="entry name" value="E3_ligase_sorting_rcpt"/>
</dbReference>
<feature type="transmembrane region" description="Helical" evidence="18">
    <location>
        <begin position="9"/>
        <end position="30"/>
    </location>
</feature>
<dbReference type="RefSeq" id="XP_021767251.1">
    <property type="nucleotide sequence ID" value="XM_021911559.1"/>
</dbReference>
<keyword evidence="7" id="KW-0862">Zinc</keyword>
<evidence type="ECO:0000256" key="16">
    <source>
        <dbReference type="PROSITE-ProRule" id="PRU00175"/>
    </source>
</evidence>
<evidence type="ECO:0000256" key="7">
    <source>
        <dbReference type="ARBA" id="ARBA00022833"/>
    </source>
</evidence>
<keyword evidence="21" id="KW-1185">Reference proteome</keyword>
<evidence type="ECO:0000256" key="17">
    <source>
        <dbReference type="SAM" id="MobiDB-lite"/>
    </source>
</evidence>
<evidence type="ECO:0000256" key="18">
    <source>
        <dbReference type="SAM" id="Phobius"/>
    </source>
</evidence>
<evidence type="ECO:0000256" key="4">
    <source>
        <dbReference type="ARBA" id="ARBA00022723"/>
    </source>
</evidence>
<dbReference type="Pfam" id="PF02225">
    <property type="entry name" value="PA"/>
    <property type="match status" value="1"/>
</dbReference>
<dbReference type="FunFam" id="3.50.30.30:FF:000020">
    <property type="entry name" value="Receptor homology region transmembrane domain-and RING domain-containing protein 2"/>
    <property type="match status" value="1"/>
</dbReference>
<dbReference type="CDD" id="cd02123">
    <property type="entry name" value="PA_C_RZF_like"/>
    <property type="match status" value="1"/>
</dbReference>
<dbReference type="FunFam" id="3.30.40.10:FF:000276">
    <property type="entry name" value="Receptor homology region transmembrane domain-and RING domain-containing protein 2"/>
    <property type="match status" value="1"/>
</dbReference>
<dbReference type="KEGG" id="cqi:110731681"/>
<reference evidence="20" key="1">
    <citation type="journal article" date="2017" name="Nature">
        <title>The genome of Chenopodium quinoa.</title>
        <authorList>
            <person name="Jarvis D.E."/>
            <person name="Ho Y.S."/>
            <person name="Lightfoot D.J."/>
            <person name="Schmoeckel S.M."/>
            <person name="Li B."/>
            <person name="Borm T.J.A."/>
            <person name="Ohyanagi H."/>
            <person name="Mineta K."/>
            <person name="Michell C.T."/>
            <person name="Saber N."/>
            <person name="Kharbatia N.M."/>
            <person name="Rupper R.R."/>
            <person name="Sharp A.R."/>
            <person name="Dally N."/>
            <person name="Boughton B.A."/>
            <person name="Woo Y.H."/>
            <person name="Gao G."/>
            <person name="Schijlen E.G.W.M."/>
            <person name="Guo X."/>
            <person name="Momin A.A."/>
            <person name="Negrao S."/>
            <person name="Al-Babili S."/>
            <person name="Gehring C."/>
            <person name="Roessner U."/>
            <person name="Jung C."/>
            <person name="Murphy K."/>
            <person name="Arold S.T."/>
            <person name="Gojobori T."/>
            <person name="van der Linden C.G."/>
            <person name="van Loo E.N."/>
            <person name="Jellen E.N."/>
            <person name="Maughan P.J."/>
            <person name="Tester M."/>
        </authorList>
    </citation>
    <scope>NUCLEOTIDE SEQUENCE [LARGE SCALE GENOMIC DNA]</scope>
    <source>
        <strain evidence="20">cv. PI 614886</strain>
    </source>
</reference>
<organism evidence="20 21">
    <name type="scientific">Chenopodium quinoa</name>
    <name type="common">Quinoa</name>
    <dbReference type="NCBI Taxonomy" id="63459"/>
    <lineage>
        <taxon>Eukaryota</taxon>
        <taxon>Viridiplantae</taxon>
        <taxon>Streptophyta</taxon>
        <taxon>Embryophyta</taxon>
        <taxon>Tracheophyta</taxon>
        <taxon>Spermatophyta</taxon>
        <taxon>Magnoliopsida</taxon>
        <taxon>eudicotyledons</taxon>
        <taxon>Gunneridae</taxon>
        <taxon>Pentapetalae</taxon>
        <taxon>Caryophyllales</taxon>
        <taxon>Chenopodiaceae</taxon>
        <taxon>Chenopodioideae</taxon>
        <taxon>Atripliceae</taxon>
        <taxon>Chenopodium</taxon>
    </lineage>
</organism>
<dbReference type="InterPro" id="IPR044744">
    <property type="entry name" value="ZNRF4/RNF13/RNF167_PA"/>
</dbReference>
<dbReference type="PANTHER" id="PTHR47168:SF5">
    <property type="entry name" value="RING-TYPE DOMAIN-CONTAINING PROTEIN"/>
    <property type="match status" value="1"/>
</dbReference>
<evidence type="ECO:0000256" key="2">
    <source>
        <dbReference type="ARBA" id="ARBA00022554"/>
    </source>
</evidence>
<keyword evidence="1" id="KW-0813">Transport</keyword>
<keyword evidence="10 18" id="KW-0472">Membrane</keyword>
<evidence type="ECO:0000259" key="19">
    <source>
        <dbReference type="PROSITE" id="PS50089"/>
    </source>
</evidence>
<evidence type="ECO:0000256" key="12">
    <source>
        <dbReference type="ARBA" id="ARBA00023180"/>
    </source>
</evidence>
<dbReference type="SUPFAM" id="SSF57850">
    <property type="entry name" value="RING/U-box"/>
    <property type="match status" value="1"/>
</dbReference>
<dbReference type="GO" id="GO:0015031">
    <property type="term" value="P:protein transport"/>
    <property type="evidence" value="ECO:0007669"/>
    <property type="project" value="UniProtKB-KW"/>
</dbReference>
<keyword evidence="6 16" id="KW-0863">Zinc-finger</keyword>
<dbReference type="Pfam" id="PF13639">
    <property type="entry name" value="zf-RING_2"/>
    <property type="match status" value="1"/>
</dbReference>
<evidence type="ECO:0000313" key="21">
    <source>
        <dbReference type="Proteomes" id="UP000596660"/>
    </source>
</evidence>
<dbReference type="InterPro" id="IPR001841">
    <property type="entry name" value="Znf_RING"/>
</dbReference>
<dbReference type="InterPro" id="IPR013083">
    <property type="entry name" value="Znf_RING/FYVE/PHD"/>
</dbReference>
<proteinExistence type="predicted"/>
<dbReference type="GeneID" id="110731681"/>
<reference evidence="20" key="2">
    <citation type="submission" date="2021-03" db="UniProtKB">
        <authorList>
            <consortium name="EnsemblPlants"/>
        </authorList>
    </citation>
    <scope>IDENTIFICATION</scope>
</reference>
<dbReference type="InterPro" id="IPR003137">
    <property type="entry name" value="PA_domain"/>
</dbReference>
<dbReference type="EnsemblPlants" id="AUR62022698-RA">
    <property type="protein sequence ID" value="AUR62022698-RA:cds"/>
    <property type="gene ID" value="AUR62022698"/>
</dbReference>
<feature type="domain" description="RING-type" evidence="19">
    <location>
        <begin position="235"/>
        <end position="277"/>
    </location>
</feature>
<evidence type="ECO:0000256" key="10">
    <source>
        <dbReference type="ARBA" id="ARBA00023136"/>
    </source>
</evidence>
<gene>
    <name evidence="20" type="primary">LOC110731681</name>
</gene>
<dbReference type="GO" id="GO:0032586">
    <property type="term" value="C:protein storage vacuole membrane"/>
    <property type="evidence" value="ECO:0007669"/>
    <property type="project" value="UniProtKB-SubCell"/>
</dbReference>
<dbReference type="SUPFAM" id="SSF52025">
    <property type="entry name" value="PA domain"/>
    <property type="match status" value="1"/>
</dbReference>
<feature type="transmembrane region" description="Helical" evidence="18">
    <location>
        <begin position="165"/>
        <end position="189"/>
    </location>
</feature>
<protein>
    <recommendedName>
        <fullName evidence="19">RING-type domain-containing protein</fullName>
    </recommendedName>
</protein>
<evidence type="ECO:0000256" key="5">
    <source>
        <dbReference type="ARBA" id="ARBA00022729"/>
    </source>
</evidence>
<comment type="function">
    <text evidence="13">Involved in the trafficking of vacuolar proteins. May function as a sorting receptor for protein trafficking to the protein storage vacuole (PSV).</text>
</comment>
<keyword evidence="9 18" id="KW-1133">Transmembrane helix</keyword>
<evidence type="ECO:0000256" key="15">
    <source>
        <dbReference type="ARBA" id="ARBA00060484"/>
    </source>
</evidence>
<sequence>MGLKISKGILFCSIYLIMMLSFSSASVVLIGTNFTVKFDDIEANFAPPLGPTGMCGRLYMAEPINACSPLKNSVELDGNCSSPIALIVRGGCSFENKIRRAQNAGFEAVIIYNNEDGGALVAMAGNSAGINIHAVFVSKATGHKLRTYADPDVEVWMFASYESSAWSIMAISFISLLAMSAVLATCFFVRRHRVRRERPQGRVREFHGMSSRLVKAMPSLVFTSVTEENCTASICAICLEDYRVGDKLRILPCRHKFHTFCVDAWLTSWRTFCPVCKRDARTSTGEPPASESTPLLSSNPSSAASSPFSSFRSSSVRSSAIQIASPSPRSRATSHYPSVSSSPQIPRPLNSYHNQHSPSMSLSRSSLDLRNMSSQRSYASQFYSPGSLGYPSASPLNTRYVSPYVPSPSNASSSYLGSSSMRYPTPLHYSESAASFSPYSSAQSLPGC</sequence>
<accession>A0A803M399</accession>
<dbReference type="Gramene" id="AUR62022698-RA">
    <property type="protein sequence ID" value="AUR62022698-RA:cds"/>
    <property type="gene ID" value="AUR62022698"/>
</dbReference>
<dbReference type="Gene3D" id="3.50.30.30">
    <property type="match status" value="1"/>
</dbReference>
<evidence type="ECO:0000313" key="20">
    <source>
        <dbReference type="EnsemblPlants" id="AUR62022698-RA:cds"/>
    </source>
</evidence>
<dbReference type="RefSeq" id="XP_021767252.1">
    <property type="nucleotide sequence ID" value="XM_021911560.1"/>
</dbReference>
<keyword evidence="8" id="KW-0653">Protein transport</keyword>
<dbReference type="PROSITE" id="PS50089">
    <property type="entry name" value="ZF_RING_2"/>
    <property type="match status" value="1"/>
</dbReference>
<dbReference type="AlphaFoldDB" id="A0A803M399"/>
<dbReference type="Proteomes" id="UP000596660">
    <property type="component" value="Unplaced"/>
</dbReference>
<dbReference type="OMA" id="VYTIFTV"/>
<evidence type="ECO:0000256" key="13">
    <source>
        <dbReference type="ARBA" id="ARBA00037435"/>
    </source>
</evidence>
<feature type="region of interest" description="Disordered" evidence="17">
    <location>
        <begin position="281"/>
        <end position="304"/>
    </location>
</feature>
<dbReference type="OrthoDB" id="8062037at2759"/>